<protein>
    <recommendedName>
        <fullName evidence="3">CoA transferase</fullName>
    </recommendedName>
</protein>
<dbReference type="RefSeq" id="WP_071313569.1">
    <property type="nucleotide sequence ID" value="NZ_MLQQ01000026.1"/>
</dbReference>
<dbReference type="Gene3D" id="3.40.50.10540">
    <property type="entry name" value="Crotonobetainyl-coa:carnitine coa-transferase, domain 1"/>
    <property type="match status" value="1"/>
</dbReference>
<name>A0A1S2LGY0_9BACI</name>
<sequence length="387" mass="43727">MLSGIRVIDFSKYLPGPYATMRLADKGAEVIVVEPIEGEPSRHIGIKKNETGLLYLANNRNKKSIAIDLKSEEGQEVALQLMKTADVVVESFRPTVMKRLGLDYETVKKEKEDIIYCSISGYGQCGEMEQLGSHDLNYLAISGVLAQLKDEDGKPITPSVQLADHLGAFQCTEEVLAAIIRRNQTQEGTYIDLSLTDPLVSIMGTNYVHYRDGGVYRGVPELNGDLICYSNYKTKDGRYIALAALEHKFWKNFCEAVGKEEWIVLHGTNKKDNVQFYQQITEFFESRTLVEWTNFSFEVDCCMAPILEVDEINNFPFLKDRQLISENAANTNVSTFYLQKSSICSDPPIIGEHTNEVLNNLLGYSRDKIEDLYQKQIVNSTERTARI</sequence>
<dbReference type="OrthoDB" id="9797653at2"/>
<evidence type="ECO:0000313" key="2">
    <source>
        <dbReference type="Proteomes" id="UP000180098"/>
    </source>
</evidence>
<dbReference type="PANTHER" id="PTHR48228">
    <property type="entry name" value="SUCCINYL-COA--D-CITRAMALATE COA-TRANSFERASE"/>
    <property type="match status" value="1"/>
</dbReference>
<dbReference type="Pfam" id="PF02515">
    <property type="entry name" value="CoA_transf_3"/>
    <property type="match status" value="1"/>
</dbReference>
<dbReference type="InterPro" id="IPR003673">
    <property type="entry name" value="CoA-Trfase_fam_III"/>
</dbReference>
<dbReference type="EMBL" id="MLQQ01000026">
    <property type="protein sequence ID" value="OIJ11636.1"/>
    <property type="molecule type" value="Genomic_DNA"/>
</dbReference>
<dbReference type="InterPro" id="IPR023606">
    <property type="entry name" value="CoA-Trfase_III_dom_1_sf"/>
</dbReference>
<dbReference type="SUPFAM" id="SSF89796">
    <property type="entry name" value="CoA-transferase family III (CaiB/BaiF)"/>
    <property type="match status" value="1"/>
</dbReference>
<dbReference type="GO" id="GO:0003824">
    <property type="term" value="F:catalytic activity"/>
    <property type="evidence" value="ECO:0007669"/>
    <property type="project" value="InterPro"/>
</dbReference>
<keyword evidence="2" id="KW-1185">Reference proteome</keyword>
<proteinExistence type="predicted"/>
<dbReference type="InterPro" id="IPR044855">
    <property type="entry name" value="CoA-Trfase_III_dom3_sf"/>
</dbReference>
<comment type="caution">
    <text evidence="1">The sequence shown here is derived from an EMBL/GenBank/DDBJ whole genome shotgun (WGS) entry which is preliminary data.</text>
</comment>
<reference evidence="1 2" key="1">
    <citation type="submission" date="2016-10" db="EMBL/GenBank/DDBJ databases">
        <title>Draft genome sequences of four alkaliphilic bacteria belonging to the Anaerobacillus genus.</title>
        <authorList>
            <person name="Bassil N.M."/>
            <person name="Lloyd J.R."/>
        </authorList>
    </citation>
    <scope>NUCLEOTIDE SEQUENCE [LARGE SCALE GENOMIC DNA]</scope>
    <source>
        <strain evidence="1 2">DSM 15340</strain>
    </source>
</reference>
<dbReference type="InterPro" id="IPR050509">
    <property type="entry name" value="CoA-transferase_III"/>
</dbReference>
<dbReference type="Proteomes" id="UP000180098">
    <property type="component" value="Unassembled WGS sequence"/>
</dbReference>
<accession>A0A1S2LGY0</accession>
<dbReference type="Gene3D" id="3.30.1540.10">
    <property type="entry name" value="formyl-coa transferase, domain 3"/>
    <property type="match status" value="1"/>
</dbReference>
<evidence type="ECO:0008006" key="3">
    <source>
        <dbReference type="Google" id="ProtNLM"/>
    </source>
</evidence>
<organism evidence="1 2">
    <name type="scientific">Anaerobacillus arseniciselenatis</name>
    <dbReference type="NCBI Taxonomy" id="85682"/>
    <lineage>
        <taxon>Bacteria</taxon>
        <taxon>Bacillati</taxon>
        <taxon>Bacillota</taxon>
        <taxon>Bacilli</taxon>
        <taxon>Bacillales</taxon>
        <taxon>Bacillaceae</taxon>
        <taxon>Anaerobacillus</taxon>
    </lineage>
</organism>
<gene>
    <name evidence="1" type="ORF">BKP35_11910</name>
</gene>
<dbReference type="AlphaFoldDB" id="A0A1S2LGY0"/>
<evidence type="ECO:0000313" key="1">
    <source>
        <dbReference type="EMBL" id="OIJ11636.1"/>
    </source>
</evidence>
<dbReference type="PANTHER" id="PTHR48228:SF5">
    <property type="entry name" value="ALPHA-METHYLACYL-COA RACEMASE"/>
    <property type="match status" value="1"/>
</dbReference>